<gene>
    <name evidence="2" type="ORF">SVIM_LOCUS193228</name>
</gene>
<keyword evidence="1" id="KW-0732">Signal</keyword>
<sequence>MIKSIVGFCLFGRFLSFSLRFCHIYSLASLNQSIKRTVASSSTGLSGRCFQSPDFCSSRDLDTLSSGWSLFRKEKW</sequence>
<accession>A0A6N2LAM8</accession>
<proteinExistence type="predicted"/>
<dbReference type="AlphaFoldDB" id="A0A6N2LAM8"/>
<feature type="chain" id="PRO_5027053781" description="Secreted protein" evidence="1">
    <location>
        <begin position="17"/>
        <end position="76"/>
    </location>
</feature>
<name>A0A6N2LAM8_SALVM</name>
<evidence type="ECO:0000313" key="2">
    <source>
        <dbReference type="EMBL" id="VFU37096.1"/>
    </source>
</evidence>
<feature type="signal peptide" evidence="1">
    <location>
        <begin position="1"/>
        <end position="16"/>
    </location>
</feature>
<reference evidence="2" key="1">
    <citation type="submission" date="2019-03" db="EMBL/GenBank/DDBJ databases">
        <authorList>
            <person name="Mank J."/>
            <person name="Almeida P."/>
        </authorList>
    </citation>
    <scope>NUCLEOTIDE SEQUENCE</scope>
    <source>
        <strain evidence="2">78183</strain>
    </source>
</reference>
<dbReference type="EMBL" id="CAADRP010001224">
    <property type="protein sequence ID" value="VFU37096.1"/>
    <property type="molecule type" value="Genomic_DNA"/>
</dbReference>
<organism evidence="2">
    <name type="scientific">Salix viminalis</name>
    <name type="common">Common osier</name>
    <name type="synonym">Basket willow</name>
    <dbReference type="NCBI Taxonomy" id="40686"/>
    <lineage>
        <taxon>Eukaryota</taxon>
        <taxon>Viridiplantae</taxon>
        <taxon>Streptophyta</taxon>
        <taxon>Embryophyta</taxon>
        <taxon>Tracheophyta</taxon>
        <taxon>Spermatophyta</taxon>
        <taxon>Magnoliopsida</taxon>
        <taxon>eudicotyledons</taxon>
        <taxon>Gunneridae</taxon>
        <taxon>Pentapetalae</taxon>
        <taxon>rosids</taxon>
        <taxon>fabids</taxon>
        <taxon>Malpighiales</taxon>
        <taxon>Salicaceae</taxon>
        <taxon>Saliceae</taxon>
        <taxon>Salix</taxon>
    </lineage>
</organism>
<evidence type="ECO:0000256" key="1">
    <source>
        <dbReference type="SAM" id="SignalP"/>
    </source>
</evidence>
<protein>
    <recommendedName>
        <fullName evidence="3">Secreted protein</fullName>
    </recommendedName>
</protein>
<evidence type="ECO:0008006" key="3">
    <source>
        <dbReference type="Google" id="ProtNLM"/>
    </source>
</evidence>